<dbReference type="AlphaFoldDB" id="A0A7M7JYL4"/>
<feature type="domain" description="DRBM" evidence="3">
    <location>
        <begin position="645"/>
        <end position="715"/>
    </location>
</feature>
<dbReference type="PROSITE" id="PS50174">
    <property type="entry name" value="G_PATCH"/>
    <property type="match status" value="1"/>
</dbReference>
<keyword evidence="1" id="KW-0694">RNA-binding</keyword>
<protein>
    <recommendedName>
        <fullName evidence="7">Protein SON</fullName>
    </recommendedName>
</protein>
<feature type="compositionally biased region" description="Basic residues" evidence="2">
    <location>
        <begin position="78"/>
        <end position="99"/>
    </location>
</feature>
<dbReference type="SUPFAM" id="SSF54768">
    <property type="entry name" value="dsRNA-binding domain-like"/>
    <property type="match status" value="1"/>
</dbReference>
<dbReference type="EnsemblMetazoa" id="XM_022798931">
    <property type="protein sequence ID" value="XP_022654666"/>
    <property type="gene ID" value="LOC111247684"/>
</dbReference>
<feature type="region of interest" description="Disordered" evidence="2">
    <location>
        <begin position="32"/>
        <end position="270"/>
    </location>
</feature>
<feature type="compositionally biased region" description="Basic and acidic residues" evidence="2">
    <location>
        <begin position="253"/>
        <end position="270"/>
    </location>
</feature>
<dbReference type="GO" id="GO:0048024">
    <property type="term" value="P:regulation of mRNA splicing, via spliceosome"/>
    <property type="evidence" value="ECO:0007669"/>
    <property type="project" value="TreeGrafter"/>
</dbReference>
<evidence type="ECO:0000313" key="6">
    <source>
        <dbReference type="Proteomes" id="UP000594260"/>
    </source>
</evidence>
<dbReference type="RefSeq" id="XP_022654668.1">
    <property type="nucleotide sequence ID" value="XM_022798933.1"/>
</dbReference>
<feature type="domain" description="G-patch" evidence="4">
    <location>
        <begin position="564"/>
        <end position="610"/>
    </location>
</feature>
<evidence type="ECO:0000259" key="3">
    <source>
        <dbReference type="PROSITE" id="PS50137"/>
    </source>
</evidence>
<evidence type="ECO:0000313" key="5">
    <source>
        <dbReference type="EnsemblMetazoa" id="XP_022654668"/>
    </source>
</evidence>
<organism evidence="5 6">
    <name type="scientific">Varroa destructor</name>
    <name type="common">Honeybee mite</name>
    <dbReference type="NCBI Taxonomy" id="109461"/>
    <lineage>
        <taxon>Eukaryota</taxon>
        <taxon>Metazoa</taxon>
        <taxon>Ecdysozoa</taxon>
        <taxon>Arthropoda</taxon>
        <taxon>Chelicerata</taxon>
        <taxon>Arachnida</taxon>
        <taxon>Acari</taxon>
        <taxon>Parasitiformes</taxon>
        <taxon>Mesostigmata</taxon>
        <taxon>Gamasina</taxon>
        <taxon>Dermanyssoidea</taxon>
        <taxon>Varroidae</taxon>
        <taxon>Varroa</taxon>
    </lineage>
</organism>
<dbReference type="Pfam" id="PF00035">
    <property type="entry name" value="dsrm"/>
    <property type="match status" value="1"/>
</dbReference>
<dbReference type="PANTHER" id="PTHR46528">
    <property type="entry name" value="PROTEIN SON"/>
    <property type="match status" value="1"/>
</dbReference>
<dbReference type="GO" id="GO:0051726">
    <property type="term" value="P:regulation of cell cycle"/>
    <property type="evidence" value="ECO:0007669"/>
    <property type="project" value="InterPro"/>
</dbReference>
<name>A0A7M7JYL4_VARDE</name>
<feature type="compositionally biased region" description="Polar residues" evidence="2">
    <location>
        <begin position="119"/>
        <end position="130"/>
    </location>
</feature>
<dbReference type="GeneID" id="111247684"/>
<evidence type="ECO:0000259" key="4">
    <source>
        <dbReference type="PROSITE" id="PS50174"/>
    </source>
</evidence>
<dbReference type="RefSeq" id="XP_022654666.1">
    <property type="nucleotide sequence ID" value="XM_022798931.1"/>
</dbReference>
<feature type="compositionally biased region" description="Polar residues" evidence="2">
    <location>
        <begin position="784"/>
        <end position="797"/>
    </location>
</feature>
<dbReference type="EnsemblMetazoa" id="XM_022798933">
    <property type="protein sequence ID" value="XP_022654668"/>
    <property type="gene ID" value="LOC111247684"/>
</dbReference>
<dbReference type="PROSITE" id="PS50137">
    <property type="entry name" value="DS_RBD"/>
    <property type="match status" value="1"/>
</dbReference>
<feature type="compositionally biased region" description="Basic and acidic residues" evidence="2">
    <location>
        <begin position="224"/>
        <end position="234"/>
    </location>
</feature>
<dbReference type="InParanoid" id="A0A7M7JYL4"/>
<dbReference type="InterPro" id="IPR000467">
    <property type="entry name" value="G_patch_dom"/>
</dbReference>
<dbReference type="InterPro" id="IPR032922">
    <property type="entry name" value="SON"/>
</dbReference>
<feature type="compositionally biased region" description="Basic and acidic residues" evidence="2">
    <location>
        <begin position="131"/>
        <end position="151"/>
    </location>
</feature>
<sequence length="943" mass="103395">MTSEDTDASNGGEQFDVSNILADYFKDKIRQGIGVGDDGQSVLSEGKTSDSGDVVEDDNKKTEKRARTENVEGSPERKRSKKDKKTKKKKKTKKHKHHNHSYDKQHSHSKSSSSKNSTDNKNYCTANRTATENDSRIKESKDGDREPERSRNNRSRSGRKNDTHQNSSCSSSGGGDEDCGGRSMHRRNRSRDRARKSSKGRGERRRSREPSSDGRCSRSRSRDRKQEKRHQDAKQKKKRDRSRSLGRFRSPLRVRESAARGSRAGEGRKNEEVGLGAGFDKKELLEVARRNVKVMIQTGTLPKGVDVEKLGLDLTKEDANTTAESVDKFTEICRKIQETGDDDEAAITARVSHPFQVKERPIRMNIPNAVQLPAKSFQEKIKDTAALTAQFPVSSGSTHRKNEIKELDWKPVKKGREATKDSVDTKDTGKTIKKDIGTAMAPLTSGISLDASENSSKPILSVAPSPCRDKDLEIALKNMTIPQVMTKRVEALQRLQRDPADLDAKKLHEVTEKVIREWSRSKQQPGQLTNAVDTSVKFLSPAELQEGPQAWVKKDQLQKARAVEGGIGMALLQKMGWKPGTALGKNREGALEPLLPAIKMDRKGLVAQEEAIAKDFCVNVTIPNRSARANAQLQEVLATSLGGKHPVSALIELCTAQKLPAPEFIEMPAFGPDHKKTFLYKVLVNGKPYQSMERSPNKKLAKAAAALVALNEMGAVVGIEKAPRMSLLSHSAHEVPTRVSAPTGNLATHDMFQPLKCTDPSKMASNFLTSFHMGIGAAMPPSKPRSQTSTVPSSQTAQDHRLAPHYPTDGSSYPLWTNIGSNGGQIQGIQGPVKAGIMGSPTMVPHPNQGISSSGNTDAGDVSQRPAMPSPYEAYFTGSQLCNFYADPCSSYGFLGENDSMEAQGRFGDKCIANNQRIASMPTAVVAPSRVPPDRNIMCPPKT</sequence>
<evidence type="ECO:0008006" key="7">
    <source>
        <dbReference type="Google" id="ProtNLM"/>
    </source>
</evidence>
<feature type="compositionally biased region" description="Basic and acidic residues" evidence="2">
    <location>
        <begin position="57"/>
        <end position="77"/>
    </location>
</feature>
<dbReference type="PANTHER" id="PTHR46528:SF1">
    <property type="entry name" value="PROTEIN SON"/>
    <property type="match status" value="1"/>
</dbReference>
<feature type="region of interest" description="Disordered" evidence="2">
    <location>
        <begin position="775"/>
        <end position="808"/>
    </location>
</feature>
<feature type="compositionally biased region" description="Basic and acidic residues" evidence="2">
    <location>
        <begin position="206"/>
        <end position="216"/>
    </location>
</feature>
<dbReference type="SMART" id="SM00358">
    <property type="entry name" value="DSRM"/>
    <property type="match status" value="1"/>
</dbReference>
<dbReference type="InterPro" id="IPR014720">
    <property type="entry name" value="dsRBD_dom"/>
</dbReference>
<dbReference type="EnsemblMetazoa" id="XM_022798932">
    <property type="protein sequence ID" value="XP_022654667"/>
    <property type="gene ID" value="LOC111247684"/>
</dbReference>
<dbReference type="Pfam" id="PF01585">
    <property type="entry name" value="G-patch"/>
    <property type="match status" value="1"/>
</dbReference>
<keyword evidence="6" id="KW-1185">Reference proteome</keyword>
<reference evidence="5" key="1">
    <citation type="submission" date="2021-01" db="UniProtKB">
        <authorList>
            <consortium name="EnsemblMetazoa"/>
        </authorList>
    </citation>
    <scope>IDENTIFICATION</scope>
</reference>
<dbReference type="Gene3D" id="3.30.160.20">
    <property type="match status" value="1"/>
</dbReference>
<feature type="compositionally biased region" description="Basic residues" evidence="2">
    <location>
        <begin position="235"/>
        <end position="252"/>
    </location>
</feature>
<feature type="compositionally biased region" description="Basic residues" evidence="2">
    <location>
        <begin position="183"/>
        <end position="205"/>
    </location>
</feature>
<dbReference type="Proteomes" id="UP000594260">
    <property type="component" value="Unplaced"/>
</dbReference>
<dbReference type="GO" id="GO:0003723">
    <property type="term" value="F:RNA binding"/>
    <property type="evidence" value="ECO:0007669"/>
    <property type="project" value="UniProtKB-UniRule"/>
</dbReference>
<evidence type="ECO:0000256" key="2">
    <source>
        <dbReference type="SAM" id="MobiDB-lite"/>
    </source>
</evidence>
<dbReference type="OrthoDB" id="786951at2759"/>
<dbReference type="SMART" id="SM00443">
    <property type="entry name" value="G_patch"/>
    <property type="match status" value="1"/>
</dbReference>
<proteinExistence type="predicted"/>
<dbReference type="KEGG" id="vde:111247684"/>
<dbReference type="RefSeq" id="XP_022654667.1">
    <property type="nucleotide sequence ID" value="XM_022798932.1"/>
</dbReference>
<accession>A0A7M7JYL4</accession>
<evidence type="ECO:0000256" key="1">
    <source>
        <dbReference type="PROSITE-ProRule" id="PRU00266"/>
    </source>
</evidence>